<name>A0A392QGF1_9FABA</name>
<evidence type="ECO:0000313" key="1">
    <source>
        <dbReference type="EMBL" id="MCI23019.1"/>
    </source>
</evidence>
<evidence type="ECO:0000313" key="2">
    <source>
        <dbReference type="Proteomes" id="UP000265520"/>
    </source>
</evidence>
<dbReference type="AlphaFoldDB" id="A0A392QGF1"/>
<comment type="caution">
    <text evidence="1">The sequence shown here is derived from an EMBL/GenBank/DDBJ whole genome shotgun (WGS) entry which is preliminary data.</text>
</comment>
<reference evidence="1 2" key="1">
    <citation type="journal article" date="2018" name="Front. Plant Sci.">
        <title>Red Clover (Trifolium pratense) and Zigzag Clover (T. medium) - A Picture of Genomic Similarities and Differences.</title>
        <authorList>
            <person name="Dluhosova J."/>
            <person name="Istvanek J."/>
            <person name="Nedelnik J."/>
            <person name="Repkova J."/>
        </authorList>
    </citation>
    <scope>NUCLEOTIDE SEQUENCE [LARGE SCALE GENOMIC DNA]</scope>
    <source>
        <strain evidence="2">cv. 10/8</strain>
        <tissue evidence="1">Leaf</tissue>
    </source>
</reference>
<feature type="non-terminal residue" evidence="1">
    <location>
        <position position="1"/>
    </location>
</feature>
<protein>
    <submittedName>
        <fullName evidence="1">Uncharacterized protein</fullName>
    </submittedName>
</protein>
<sequence>SGSLPIAQGVGHYCAGRKCAFPVLDYRLHLACSAGSIRRGAIV</sequence>
<organism evidence="1 2">
    <name type="scientific">Trifolium medium</name>
    <dbReference type="NCBI Taxonomy" id="97028"/>
    <lineage>
        <taxon>Eukaryota</taxon>
        <taxon>Viridiplantae</taxon>
        <taxon>Streptophyta</taxon>
        <taxon>Embryophyta</taxon>
        <taxon>Tracheophyta</taxon>
        <taxon>Spermatophyta</taxon>
        <taxon>Magnoliopsida</taxon>
        <taxon>eudicotyledons</taxon>
        <taxon>Gunneridae</taxon>
        <taxon>Pentapetalae</taxon>
        <taxon>rosids</taxon>
        <taxon>fabids</taxon>
        <taxon>Fabales</taxon>
        <taxon>Fabaceae</taxon>
        <taxon>Papilionoideae</taxon>
        <taxon>50 kb inversion clade</taxon>
        <taxon>NPAAA clade</taxon>
        <taxon>Hologalegina</taxon>
        <taxon>IRL clade</taxon>
        <taxon>Trifolieae</taxon>
        <taxon>Trifolium</taxon>
    </lineage>
</organism>
<dbReference type="EMBL" id="LXQA010133673">
    <property type="protein sequence ID" value="MCI23019.1"/>
    <property type="molecule type" value="Genomic_DNA"/>
</dbReference>
<keyword evidence="2" id="KW-1185">Reference proteome</keyword>
<proteinExistence type="predicted"/>
<dbReference type="Proteomes" id="UP000265520">
    <property type="component" value="Unassembled WGS sequence"/>
</dbReference>
<accession>A0A392QGF1</accession>